<dbReference type="InParanoid" id="F4WGP7"/>
<evidence type="ECO:0000313" key="2">
    <source>
        <dbReference type="EMBL" id="EGI66629.1"/>
    </source>
</evidence>
<name>F4WGP7_ACREC</name>
<feature type="compositionally biased region" description="Low complexity" evidence="1">
    <location>
        <begin position="84"/>
        <end position="95"/>
    </location>
</feature>
<dbReference type="Proteomes" id="UP000007755">
    <property type="component" value="Unassembled WGS sequence"/>
</dbReference>
<organism evidence="3">
    <name type="scientific">Acromyrmex echinatior</name>
    <name type="common">Panamanian leafcutter ant</name>
    <name type="synonym">Acromyrmex octospinosus echinatior</name>
    <dbReference type="NCBI Taxonomy" id="103372"/>
    <lineage>
        <taxon>Eukaryota</taxon>
        <taxon>Metazoa</taxon>
        <taxon>Ecdysozoa</taxon>
        <taxon>Arthropoda</taxon>
        <taxon>Hexapoda</taxon>
        <taxon>Insecta</taxon>
        <taxon>Pterygota</taxon>
        <taxon>Neoptera</taxon>
        <taxon>Endopterygota</taxon>
        <taxon>Hymenoptera</taxon>
        <taxon>Apocrita</taxon>
        <taxon>Aculeata</taxon>
        <taxon>Formicoidea</taxon>
        <taxon>Formicidae</taxon>
        <taxon>Myrmicinae</taxon>
        <taxon>Acromyrmex</taxon>
    </lineage>
</organism>
<accession>F4WGP7</accession>
<feature type="region of interest" description="Disordered" evidence="1">
    <location>
        <begin position="214"/>
        <end position="256"/>
    </location>
</feature>
<reference evidence="2" key="1">
    <citation type="submission" date="2011-02" db="EMBL/GenBank/DDBJ databases">
        <title>The genome of the leaf-cutting ant Acromyrmex echinatior suggests key adaptations to social evolution and fungus farming.</title>
        <authorList>
            <person name="Nygaard S."/>
            <person name="Zhang G."/>
        </authorList>
    </citation>
    <scope>NUCLEOTIDE SEQUENCE</scope>
</reference>
<dbReference type="AlphaFoldDB" id="F4WGP7"/>
<protein>
    <submittedName>
        <fullName evidence="2">Uncharacterized protein</fullName>
    </submittedName>
</protein>
<evidence type="ECO:0000256" key="1">
    <source>
        <dbReference type="SAM" id="MobiDB-lite"/>
    </source>
</evidence>
<dbReference type="EMBL" id="GL888142">
    <property type="protein sequence ID" value="EGI66629.1"/>
    <property type="molecule type" value="Genomic_DNA"/>
</dbReference>
<feature type="compositionally biased region" description="Polar residues" evidence="1">
    <location>
        <begin position="105"/>
        <end position="114"/>
    </location>
</feature>
<sequence length="256" mass="29113">MGGLLWIQTTLDSLPGLSVINVKEGGEVPEKRCDFYSRVKGVLALPSSIKRKKLNAWRRDGEGGFDRLSPPKQRRNRPAELGNRAPSPRLSASRRIFYKSAGQDPRSSNQTWDGWNQDRCRTRHGNRDEKGQIKDISSWEEAPSPFDHREEGHMRGSTVQVKTDRRTVVHCCRKERKEEDQGTRFSQRTGEYQKAILRREEDAYEKCHQAGGQSCFQGETLPDPAVENDDSDVNYATGSLSRIDDPSSRAYRFGEA</sequence>
<feature type="compositionally biased region" description="Basic and acidic residues" evidence="1">
    <location>
        <begin position="116"/>
        <end position="133"/>
    </location>
</feature>
<feature type="region of interest" description="Disordered" evidence="1">
    <location>
        <begin position="60"/>
        <end position="162"/>
    </location>
</feature>
<keyword evidence="3" id="KW-1185">Reference proteome</keyword>
<gene>
    <name evidence="2" type="ORF">G5I_04837</name>
</gene>
<evidence type="ECO:0000313" key="3">
    <source>
        <dbReference type="Proteomes" id="UP000007755"/>
    </source>
</evidence>
<proteinExistence type="predicted"/>
<feature type="compositionally biased region" description="Basic and acidic residues" evidence="1">
    <location>
        <begin position="242"/>
        <end position="256"/>
    </location>
</feature>